<reference evidence="2" key="1">
    <citation type="journal article" date="2023" name="Insect Mol. Biol.">
        <title>Genome sequencing provides insights into the evolution of gene families encoding plant cell wall-degrading enzymes in longhorned beetles.</title>
        <authorList>
            <person name="Shin N.R."/>
            <person name="Okamura Y."/>
            <person name="Kirsch R."/>
            <person name="Pauchet Y."/>
        </authorList>
    </citation>
    <scope>NUCLEOTIDE SEQUENCE</scope>
    <source>
        <strain evidence="2">AMC_N1</strain>
    </source>
</reference>
<dbReference type="Gene3D" id="3.30.420.10">
    <property type="entry name" value="Ribonuclease H-like superfamily/Ribonuclease H"/>
    <property type="match status" value="1"/>
</dbReference>
<dbReference type="PANTHER" id="PTHR37984">
    <property type="entry name" value="PROTEIN CBG26694"/>
    <property type="match status" value="1"/>
</dbReference>
<feature type="compositionally biased region" description="Acidic residues" evidence="1">
    <location>
        <begin position="226"/>
        <end position="237"/>
    </location>
</feature>
<evidence type="ECO:0000313" key="3">
    <source>
        <dbReference type="Proteomes" id="UP001162162"/>
    </source>
</evidence>
<gene>
    <name evidence="2" type="ORF">NQ318_007503</name>
</gene>
<proteinExistence type="predicted"/>
<dbReference type="InterPro" id="IPR012337">
    <property type="entry name" value="RNaseH-like_sf"/>
</dbReference>
<name>A0AAV8YG31_9CUCU</name>
<dbReference type="SUPFAM" id="SSF53098">
    <property type="entry name" value="Ribonuclease H-like"/>
    <property type="match status" value="1"/>
</dbReference>
<evidence type="ECO:0000256" key="1">
    <source>
        <dbReference type="SAM" id="MobiDB-lite"/>
    </source>
</evidence>
<dbReference type="Proteomes" id="UP001162162">
    <property type="component" value="Unassembled WGS sequence"/>
</dbReference>
<dbReference type="AlphaFoldDB" id="A0AAV8YG31"/>
<comment type="caution">
    <text evidence="2">The sequence shown here is derived from an EMBL/GenBank/DDBJ whole genome shotgun (WGS) entry which is preliminary data.</text>
</comment>
<accession>A0AAV8YG31</accession>
<organism evidence="2 3">
    <name type="scientific">Aromia moschata</name>
    <dbReference type="NCBI Taxonomy" id="1265417"/>
    <lineage>
        <taxon>Eukaryota</taxon>
        <taxon>Metazoa</taxon>
        <taxon>Ecdysozoa</taxon>
        <taxon>Arthropoda</taxon>
        <taxon>Hexapoda</taxon>
        <taxon>Insecta</taxon>
        <taxon>Pterygota</taxon>
        <taxon>Neoptera</taxon>
        <taxon>Endopterygota</taxon>
        <taxon>Coleoptera</taxon>
        <taxon>Polyphaga</taxon>
        <taxon>Cucujiformia</taxon>
        <taxon>Chrysomeloidea</taxon>
        <taxon>Cerambycidae</taxon>
        <taxon>Cerambycinae</taxon>
        <taxon>Callichromatini</taxon>
        <taxon>Aromia</taxon>
    </lineage>
</organism>
<feature type="region of interest" description="Disordered" evidence="1">
    <location>
        <begin position="187"/>
        <end position="262"/>
    </location>
</feature>
<dbReference type="InterPro" id="IPR036397">
    <property type="entry name" value="RNaseH_sf"/>
</dbReference>
<feature type="region of interest" description="Disordered" evidence="1">
    <location>
        <begin position="378"/>
        <end position="397"/>
    </location>
</feature>
<keyword evidence="3" id="KW-1185">Reference proteome</keyword>
<dbReference type="PANTHER" id="PTHR37984:SF5">
    <property type="entry name" value="PROTEIN NYNRIN-LIKE"/>
    <property type="match status" value="1"/>
</dbReference>
<dbReference type="InterPro" id="IPR050951">
    <property type="entry name" value="Retrovirus_Pol_polyprotein"/>
</dbReference>
<feature type="compositionally biased region" description="Basic and acidic residues" evidence="1">
    <location>
        <begin position="238"/>
        <end position="252"/>
    </location>
</feature>
<evidence type="ECO:0008006" key="4">
    <source>
        <dbReference type="Google" id="ProtNLM"/>
    </source>
</evidence>
<evidence type="ECO:0000313" key="2">
    <source>
        <dbReference type="EMBL" id="KAJ8949404.1"/>
    </source>
</evidence>
<feature type="region of interest" description="Disordered" evidence="1">
    <location>
        <begin position="276"/>
        <end position="351"/>
    </location>
</feature>
<sequence>MQFRCAHWERFLRRSNISGYFSPIYYQRANPVDRRNQEIKKILRAQILDQPPAQWDERLDDISFAINNRRNAATGLPPSHILLGAPLTRPGNQQHPNVLRPAANDAQARADRVRHARVHQEHYQAQVFPVHRDAPVQFQVGQRVWTRAFYAGQGSALRPTWEGPYRITAEFGNGVYQVRRGDSDDRVHVDDLRPAHGPAPDPRRDVDVLARPPPPDDMPWPAEGPQDYDDDDDEEDAHPEAPHPDPRHHPEAPDEPQAGPSTCAAAHFASPICIHHSQGDEDAEPDAPSPTPPASRGSGMSPGLVRRRAQPRPSPTINLPTDGEEGEYAEPDAPSPTPHQHPEALEEPQAAQLACIATHATTNNPTILGVLVEDYEDEEEMPRNAPSQGVPIVGLWP</sequence>
<protein>
    <recommendedName>
        <fullName evidence="4">Integrase catalytic domain-containing protein</fullName>
    </recommendedName>
</protein>
<dbReference type="EMBL" id="JAPWTK010000118">
    <property type="protein sequence ID" value="KAJ8949404.1"/>
    <property type="molecule type" value="Genomic_DNA"/>
</dbReference>
<dbReference type="GO" id="GO:0003676">
    <property type="term" value="F:nucleic acid binding"/>
    <property type="evidence" value="ECO:0007669"/>
    <property type="project" value="InterPro"/>
</dbReference>